<dbReference type="OrthoDB" id="6475849at2759"/>
<evidence type="ECO:0000256" key="1">
    <source>
        <dbReference type="ARBA" id="ARBA00001947"/>
    </source>
</evidence>
<dbReference type="PROSITE" id="PS51885">
    <property type="entry name" value="NEPRILYSIN"/>
    <property type="match status" value="1"/>
</dbReference>
<dbReference type="PANTHER" id="PTHR11733:SF133">
    <property type="entry name" value="PHOSPHATE-REGULATING NEUTRAL ENDOPEPTIDASE PHEX"/>
    <property type="match status" value="1"/>
</dbReference>
<sequence length="627" mass="71961">MDRSVNPCDDFYRFACGGWVKDSFIPADRPEVTIYTQMEEDVQVTLKKLLEMEEASNEPAAIQQARAFYASCHDEDQLEDIGREPFDKLLAQVGKWPSLDSAWNDTDVELEELLLSLSRVGLEPIISIQIAPDPNDPSVNRIYVSEGKLGMGAESREIYLKGRHSREVRAYHKMLRQLLIELGVHSLDAESDVEEIVELESRLANITVCPCEGTKGYKSTSIEELEIMYPMFDWSAYINGLMHYGSAPPQVTRSEKIIITSPSFFQKLFPLLETTPTRVMANYLMSSLHSHMKHLTSRFRQILLDFQKELKGSKSQRTRWQECVALTDALFPEVTSRLFVQSAFGPDERAYLEEIVGNIRIAFLDILRQAEWLGPDSKAAAIEKARSLKARVGYPDNILEDEFLENAYAEYNMSKETFFQNMLRLTYLRNLAQVNRLRQPAEKNSLFSATQVKAYYNPKANEIVFPAGFIQPPVYDSVYSRSMNYGGIGSVIGREMTHGFDEVGREYDKAGNPQRWWSKDDLNDYEEQTECIVDQYSCFRWKPAQMNIDGLRTRIENIADNGGLRQSYRLWCTNDRDEYKIEKVKSHAFAPSPYRVIGTLQNSEDFATAFNCPLGSRMNPEKKCRVW</sequence>
<dbReference type="InterPro" id="IPR018497">
    <property type="entry name" value="Peptidase_M13_C"/>
</dbReference>
<evidence type="ECO:0000313" key="9">
    <source>
        <dbReference type="EMBL" id="PVD36825.1"/>
    </source>
</evidence>
<evidence type="ECO:0000256" key="6">
    <source>
        <dbReference type="ARBA" id="ARBA00023049"/>
    </source>
</evidence>
<evidence type="ECO:0000256" key="2">
    <source>
        <dbReference type="ARBA" id="ARBA00022670"/>
    </source>
</evidence>
<dbReference type="GO" id="GO:0005886">
    <property type="term" value="C:plasma membrane"/>
    <property type="evidence" value="ECO:0007669"/>
    <property type="project" value="TreeGrafter"/>
</dbReference>
<dbReference type="GO" id="GO:0004222">
    <property type="term" value="F:metalloendopeptidase activity"/>
    <property type="evidence" value="ECO:0007669"/>
    <property type="project" value="InterPro"/>
</dbReference>
<dbReference type="SUPFAM" id="SSF55486">
    <property type="entry name" value="Metalloproteases ('zincins'), catalytic domain"/>
    <property type="match status" value="1"/>
</dbReference>
<dbReference type="InterPro" id="IPR008753">
    <property type="entry name" value="Peptidase_M13_N"/>
</dbReference>
<evidence type="ECO:0000256" key="3">
    <source>
        <dbReference type="ARBA" id="ARBA00022723"/>
    </source>
</evidence>
<keyword evidence="5" id="KW-0862">Zinc</keyword>
<feature type="domain" description="Peptidase M13 N-terminal" evidence="8">
    <location>
        <begin position="7"/>
        <end position="395"/>
    </location>
</feature>
<dbReference type="Gene3D" id="1.10.1380.10">
    <property type="entry name" value="Neutral endopeptidase , domain2"/>
    <property type="match status" value="1"/>
</dbReference>
<dbReference type="EMBL" id="PZQS01000002">
    <property type="protein sequence ID" value="PVD36825.1"/>
    <property type="molecule type" value="Genomic_DNA"/>
</dbReference>
<evidence type="ECO:0008006" key="11">
    <source>
        <dbReference type="Google" id="ProtNLM"/>
    </source>
</evidence>
<dbReference type="CDD" id="cd08662">
    <property type="entry name" value="M13"/>
    <property type="match status" value="1"/>
</dbReference>
<dbReference type="Proteomes" id="UP000245119">
    <property type="component" value="Linkage Group LG2"/>
</dbReference>
<dbReference type="InterPro" id="IPR024079">
    <property type="entry name" value="MetalloPept_cat_dom_sf"/>
</dbReference>
<evidence type="ECO:0000256" key="4">
    <source>
        <dbReference type="ARBA" id="ARBA00022801"/>
    </source>
</evidence>
<evidence type="ECO:0000259" key="8">
    <source>
        <dbReference type="Pfam" id="PF05649"/>
    </source>
</evidence>
<dbReference type="PANTHER" id="PTHR11733">
    <property type="entry name" value="ZINC METALLOPROTEASE FAMILY M13 NEPRILYSIN-RELATED"/>
    <property type="match status" value="1"/>
</dbReference>
<keyword evidence="10" id="KW-1185">Reference proteome</keyword>
<organism evidence="9 10">
    <name type="scientific">Pomacea canaliculata</name>
    <name type="common">Golden apple snail</name>
    <dbReference type="NCBI Taxonomy" id="400727"/>
    <lineage>
        <taxon>Eukaryota</taxon>
        <taxon>Metazoa</taxon>
        <taxon>Spiralia</taxon>
        <taxon>Lophotrochozoa</taxon>
        <taxon>Mollusca</taxon>
        <taxon>Gastropoda</taxon>
        <taxon>Caenogastropoda</taxon>
        <taxon>Architaenioglossa</taxon>
        <taxon>Ampullarioidea</taxon>
        <taxon>Ampullariidae</taxon>
        <taxon>Pomacea</taxon>
    </lineage>
</organism>
<accession>A0A2T7PTS6</accession>
<reference evidence="9 10" key="1">
    <citation type="submission" date="2018-04" db="EMBL/GenBank/DDBJ databases">
        <title>The genome of golden apple snail Pomacea canaliculata provides insight into stress tolerance and invasive adaptation.</title>
        <authorList>
            <person name="Liu C."/>
            <person name="Liu B."/>
            <person name="Ren Y."/>
            <person name="Zhang Y."/>
            <person name="Wang H."/>
            <person name="Li S."/>
            <person name="Jiang F."/>
            <person name="Yin L."/>
            <person name="Zhang G."/>
            <person name="Qian W."/>
            <person name="Fan W."/>
        </authorList>
    </citation>
    <scope>NUCLEOTIDE SEQUENCE [LARGE SCALE GENOMIC DNA]</scope>
    <source>
        <strain evidence="9">SZHN2017</strain>
        <tissue evidence="9">Muscle</tissue>
    </source>
</reference>
<dbReference type="AlphaFoldDB" id="A0A2T7PTS6"/>
<protein>
    <recommendedName>
        <fullName evidence="11">Peptidase M13 N-terminal domain-containing protein</fullName>
    </recommendedName>
</protein>
<dbReference type="Pfam" id="PF01431">
    <property type="entry name" value="Peptidase_M13"/>
    <property type="match status" value="1"/>
</dbReference>
<comment type="cofactor">
    <cofactor evidence="1">
        <name>Zn(2+)</name>
        <dbReference type="ChEBI" id="CHEBI:29105"/>
    </cofactor>
</comment>
<comment type="caution">
    <text evidence="9">The sequence shown here is derived from an EMBL/GenBank/DDBJ whole genome shotgun (WGS) entry which is preliminary data.</text>
</comment>
<keyword evidence="4" id="KW-0378">Hydrolase</keyword>
<name>A0A2T7PTS6_POMCA</name>
<dbReference type="InterPro" id="IPR000718">
    <property type="entry name" value="Peptidase_M13"/>
</dbReference>
<keyword evidence="2" id="KW-0645">Protease</keyword>
<dbReference type="GO" id="GO:0016485">
    <property type="term" value="P:protein processing"/>
    <property type="evidence" value="ECO:0007669"/>
    <property type="project" value="TreeGrafter"/>
</dbReference>
<feature type="domain" description="Peptidase M13 C-terminal" evidence="7">
    <location>
        <begin position="454"/>
        <end position="569"/>
    </location>
</feature>
<keyword evidence="6" id="KW-0482">Metalloprotease</keyword>
<evidence type="ECO:0000259" key="7">
    <source>
        <dbReference type="Pfam" id="PF01431"/>
    </source>
</evidence>
<gene>
    <name evidence="9" type="ORF">C0Q70_03815</name>
</gene>
<proteinExistence type="predicted"/>
<keyword evidence="3" id="KW-0479">Metal-binding</keyword>
<dbReference type="Pfam" id="PF05649">
    <property type="entry name" value="Peptidase_M13_N"/>
    <property type="match status" value="1"/>
</dbReference>
<dbReference type="Gene3D" id="3.40.390.10">
    <property type="entry name" value="Collagenase (Catalytic Domain)"/>
    <property type="match status" value="2"/>
</dbReference>
<dbReference type="InterPro" id="IPR042089">
    <property type="entry name" value="Peptidase_M13_dom_2"/>
</dbReference>
<dbReference type="GO" id="GO:0046872">
    <property type="term" value="F:metal ion binding"/>
    <property type="evidence" value="ECO:0007669"/>
    <property type="project" value="UniProtKB-KW"/>
</dbReference>
<evidence type="ECO:0000256" key="5">
    <source>
        <dbReference type="ARBA" id="ARBA00022833"/>
    </source>
</evidence>
<evidence type="ECO:0000313" key="10">
    <source>
        <dbReference type="Proteomes" id="UP000245119"/>
    </source>
</evidence>
<dbReference type="PRINTS" id="PR00786">
    <property type="entry name" value="NEPRILYSIN"/>
</dbReference>